<evidence type="ECO:0000313" key="2">
    <source>
        <dbReference type="Proteomes" id="UP000254716"/>
    </source>
</evidence>
<evidence type="ECO:0000313" key="1">
    <source>
        <dbReference type="EMBL" id="STJ15131.1"/>
    </source>
</evidence>
<protein>
    <submittedName>
        <fullName evidence="1">Transcriptional activator</fullName>
    </submittedName>
</protein>
<sequence>MIADSVAQKLEERGLWRRAATRWGDVLLNAETDKEREEAAERRARCIRKSRLPPEPVETFGGLSKAATRTLNDMGIDLRKEDPLRGIPAGISRKKKQGG</sequence>
<accession>A0A376VSU5</accession>
<reference evidence="1 2" key="1">
    <citation type="submission" date="2018-06" db="EMBL/GenBank/DDBJ databases">
        <authorList>
            <consortium name="Pathogen Informatics"/>
            <person name="Doyle S."/>
        </authorList>
    </citation>
    <scope>NUCLEOTIDE SEQUENCE [LARGE SCALE GENOMIC DNA]</scope>
    <source>
        <strain evidence="1 2">NCTC9081</strain>
    </source>
</reference>
<dbReference type="Pfam" id="PF06069">
    <property type="entry name" value="PerC"/>
    <property type="match status" value="1"/>
</dbReference>
<dbReference type="AlphaFoldDB" id="A0A376VSU5"/>
<dbReference type="InterPro" id="IPR024684">
    <property type="entry name" value="Tscrpt_act_PerC/SfV_Orf40"/>
</dbReference>
<organism evidence="1 2">
    <name type="scientific">Escherichia coli</name>
    <dbReference type="NCBI Taxonomy" id="562"/>
    <lineage>
        <taxon>Bacteria</taxon>
        <taxon>Pseudomonadati</taxon>
        <taxon>Pseudomonadota</taxon>
        <taxon>Gammaproteobacteria</taxon>
        <taxon>Enterobacterales</taxon>
        <taxon>Enterobacteriaceae</taxon>
        <taxon>Escherichia</taxon>
    </lineage>
</organism>
<dbReference type="RefSeq" id="WP_032182861.1">
    <property type="nucleotide sequence ID" value="NZ_CAJSHM010000017.1"/>
</dbReference>
<name>A0A376VSU5_ECOLX</name>
<gene>
    <name evidence="1" type="ORF">NCTC9081_00476</name>
</gene>
<dbReference type="EMBL" id="UGCV01000008">
    <property type="protein sequence ID" value="STJ15131.1"/>
    <property type="molecule type" value="Genomic_DNA"/>
</dbReference>
<dbReference type="Proteomes" id="UP000254716">
    <property type="component" value="Unassembled WGS sequence"/>
</dbReference>
<proteinExistence type="predicted"/>